<feature type="compositionally biased region" description="Polar residues" evidence="1">
    <location>
        <begin position="34"/>
        <end position="43"/>
    </location>
</feature>
<feature type="compositionally biased region" description="Polar residues" evidence="1">
    <location>
        <begin position="1017"/>
        <end position="1026"/>
    </location>
</feature>
<proteinExistence type="predicted"/>
<feature type="region of interest" description="Disordered" evidence="1">
    <location>
        <begin position="1"/>
        <end position="93"/>
    </location>
</feature>
<feature type="region of interest" description="Disordered" evidence="1">
    <location>
        <begin position="1064"/>
        <end position="1084"/>
    </location>
</feature>
<feature type="compositionally biased region" description="Gly residues" evidence="1">
    <location>
        <begin position="848"/>
        <end position="864"/>
    </location>
</feature>
<dbReference type="Proteomes" id="UP001190700">
    <property type="component" value="Unassembled WGS sequence"/>
</dbReference>
<feature type="compositionally biased region" description="Basic residues" evidence="1">
    <location>
        <begin position="984"/>
        <end position="994"/>
    </location>
</feature>
<feature type="region of interest" description="Disordered" evidence="1">
    <location>
        <begin position="147"/>
        <end position="210"/>
    </location>
</feature>
<feature type="region of interest" description="Disordered" evidence="1">
    <location>
        <begin position="327"/>
        <end position="362"/>
    </location>
</feature>
<feature type="compositionally biased region" description="Low complexity" evidence="1">
    <location>
        <begin position="711"/>
        <end position="741"/>
    </location>
</feature>
<dbReference type="EMBL" id="LGRX02026849">
    <property type="protein sequence ID" value="KAK3250193.1"/>
    <property type="molecule type" value="Genomic_DNA"/>
</dbReference>
<keyword evidence="3" id="KW-1185">Reference proteome</keyword>
<feature type="compositionally biased region" description="Polar residues" evidence="1">
    <location>
        <begin position="14"/>
        <end position="25"/>
    </location>
</feature>
<feature type="region of interest" description="Disordered" evidence="1">
    <location>
        <begin position="964"/>
        <end position="1035"/>
    </location>
</feature>
<feature type="compositionally biased region" description="Low complexity" evidence="1">
    <location>
        <begin position="1102"/>
        <end position="1113"/>
    </location>
</feature>
<feature type="region of interest" description="Disordered" evidence="1">
    <location>
        <begin position="224"/>
        <end position="246"/>
    </location>
</feature>
<name>A0AAE0F398_9CHLO</name>
<evidence type="ECO:0000313" key="2">
    <source>
        <dbReference type="EMBL" id="KAK3250193.1"/>
    </source>
</evidence>
<feature type="region of interest" description="Disordered" evidence="1">
    <location>
        <begin position="298"/>
        <end position="317"/>
    </location>
</feature>
<feature type="compositionally biased region" description="Low complexity" evidence="1">
    <location>
        <begin position="996"/>
        <end position="1015"/>
    </location>
</feature>
<sequence>MSVAKLGRRGPQMMETQVNLDSTSDGLVRLTYQADDTTPTSESKTTHHTPASIGPSPLRVVDQTDRLQPVGSPRDPLSESGHNVGGAAQAGWVMPPPPASNIVLEQTPDGKVRLFTDEKSVDGYKMARTRPGSQTVRLQQSLAKEMTGSLSARLESKQGSSRPSPRTDERPRHGRRHSEDFSSSIDVIPRSLSTSKSKPVSPRPALDASMTNTVIRRLDLSGAEAPVTQTEPSQATANSSAKASLDPSSVITAPINALTGSRVNEHHDPPQARSVPPPNPYLEFARAVAPVPRLNLSAISSPNAKPNPQVKPLTGASHLVPRLDLSSVTDPKGIQHSRPPVKEGSQAARSQTSREYSFPAGAQRRWAGVPERLDIRRSLDAPILGSPISVASSDSPTDLPQPASLEGPAKCSTPGSNHAGAAPPVPRLNLSAISVRTDVAGTMGKGKSPALPVPRLDLSAVTAAASPPETPRMAVPRLDLSAVTASGATTSTQPKAGAKVPVPRLDLSAVTAAASPPETPRMAVPRLDLSAVTASGATTSTQPKAGAKVPVPRLNLSAVTAAAPPPETPRMAPATTATKVPVPRLNLSAVTATSPPETLHLAEPHVSVYPTTTTTKPTLGAPSASTSQVLVPQLDLSAVTASPSGQAKRAVQDSAAPSAAVLNPSNMPKTEAMVSPRGPRVAHASRHANMPSGARHNSPVRTRENSRKSTRNVSRVSSRSASRASSRMNSRANSRATSRKTSPTHRQRTEPSTRHTTPIESLKSTPFASPIASKQVSRCSTAASTPFVSPREHHEHHDTADVLTYNPLAMPTPRSSGYSSFGDESSFDFTSDFGQLTDLSDSDAARGAPGGGGRALRSPSGGGMRSPRTSGDGTERSLLPVSRMEGVPEGGRVAADLWSPRVAWDAPRMTPRMRALQLGEQMAHSGGPRGETRNAALEAHPLCQQERLPAEIDETQLQAERAMWTPWKPKVPDPVAKAGVGAGHRQRSQSRVGKRNVSGQLSNVSSSPSLSQGISPHASTPGSVSTAGPAKDGVEQEPLDWDACKARGISVNPQAAWWRAPEAVEQQTPPPTDSPFQEGTLVGAPNGAILNPLVEPWRAAEPETAAEGGAASARPVRNSR</sequence>
<feature type="region of interest" description="Disordered" evidence="1">
    <location>
        <begin position="1098"/>
        <end position="1120"/>
    </location>
</feature>
<evidence type="ECO:0000313" key="3">
    <source>
        <dbReference type="Proteomes" id="UP001190700"/>
    </source>
</evidence>
<feature type="compositionally biased region" description="Polar residues" evidence="1">
    <location>
        <begin position="389"/>
        <end position="398"/>
    </location>
</feature>
<evidence type="ECO:0000256" key="1">
    <source>
        <dbReference type="SAM" id="MobiDB-lite"/>
    </source>
</evidence>
<feature type="region of interest" description="Disordered" evidence="1">
    <location>
        <begin position="386"/>
        <end position="425"/>
    </location>
</feature>
<organism evidence="2 3">
    <name type="scientific">Cymbomonas tetramitiformis</name>
    <dbReference type="NCBI Taxonomy" id="36881"/>
    <lineage>
        <taxon>Eukaryota</taxon>
        <taxon>Viridiplantae</taxon>
        <taxon>Chlorophyta</taxon>
        <taxon>Pyramimonadophyceae</taxon>
        <taxon>Pyramimonadales</taxon>
        <taxon>Pyramimonadaceae</taxon>
        <taxon>Cymbomonas</taxon>
    </lineage>
</organism>
<feature type="region of interest" description="Disordered" evidence="1">
    <location>
        <begin position="645"/>
        <end position="777"/>
    </location>
</feature>
<feature type="compositionally biased region" description="Polar residues" evidence="1">
    <location>
        <begin position="181"/>
        <end position="198"/>
    </location>
</feature>
<feature type="compositionally biased region" description="Polar residues" evidence="1">
    <location>
        <begin position="227"/>
        <end position="246"/>
    </location>
</feature>
<feature type="compositionally biased region" description="Polar residues" evidence="1">
    <location>
        <begin position="754"/>
        <end position="777"/>
    </location>
</feature>
<reference evidence="2 3" key="1">
    <citation type="journal article" date="2015" name="Genome Biol. Evol.">
        <title>Comparative Genomics of a Bacterivorous Green Alga Reveals Evolutionary Causalities and Consequences of Phago-Mixotrophic Mode of Nutrition.</title>
        <authorList>
            <person name="Burns J.A."/>
            <person name="Paasch A."/>
            <person name="Narechania A."/>
            <person name="Kim E."/>
        </authorList>
    </citation>
    <scope>NUCLEOTIDE SEQUENCE [LARGE SCALE GENOMIC DNA]</scope>
    <source>
        <strain evidence="2 3">PLY_AMNH</strain>
    </source>
</reference>
<gene>
    <name evidence="2" type="ORF">CYMTET_40420</name>
</gene>
<accession>A0AAE0F398</accession>
<comment type="caution">
    <text evidence="2">The sequence shown here is derived from an EMBL/GenBank/DDBJ whole genome shotgun (WGS) entry which is preliminary data.</text>
</comment>
<protein>
    <submittedName>
        <fullName evidence="2">Uncharacterized protein</fullName>
    </submittedName>
</protein>
<feature type="region of interest" description="Disordered" evidence="1">
    <location>
        <begin position="832"/>
        <end position="887"/>
    </location>
</feature>
<dbReference type="AlphaFoldDB" id="A0AAE0F398"/>